<proteinExistence type="inferred from homology"/>
<dbReference type="EC" id="4.2.3.-" evidence="4"/>
<evidence type="ECO:0000256" key="4">
    <source>
        <dbReference type="RuleBase" id="RU366034"/>
    </source>
</evidence>
<keyword evidence="6" id="KW-1185">Reference proteome</keyword>
<evidence type="ECO:0000256" key="3">
    <source>
        <dbReference type="ARBA" id="ARBA00022842"/>
    </source>
</evidence>
<dbReference type="InterPro" id="IPR034686">
    <property type="entry name" value="Terpene_cyclase-like_2"/>
</dbReference>
<protein>
    <recommendedName>
        <fullName evidence="4">Terpene synthase</fullName>
        <ecNumber evidence="4">4.2.3.-</ecNumber>
    </recommendedName>
</protein>
<sequence length="410" mass="47218">MDVATASPLSPDTLADNSHYSASPVETAAENSDLNVVPRTVDVPFHLLGMSQPTNPSQALAMEFKGKVLEVPNMMVALEGWPYREKNKYYEQMRDIFNETLDRVIPDPRRCEKFKECDFALFSALWWPHAEWEDFYSAAFFALWIFIWDDTLDGDNSGDREISDDFEKASKFRAQTLDYIKHCLGLREENDGAKPGFPSLSCGLFEDFSRRVVEKFAKDRVQRVYDEIARYVHECEVEQTYRLTGRIPTLDEYLENRLGTSAVFILCGIFELFVDDALPDWMMKSPEMDVIWRETNLAIIIINDILSLKKEMATESLVSLIPVLYQEGITWGEIVPELIEELQLCRLRLEEAFEKLEKDSAGNARLLKDLRTYVDVCRTSTTGTYIYTIESKRYKIAQDVRSDMSATIVL</sequence>
<reference evidence="5 6" key="1">
    <citation type="journal article" date="2024" name="Commun. Biol.">
        <title>Comparative genomic analysis of thermophilic fungi reveals convergent evolutionary adaptations and gene losses.</title>
        <authorList>
            <person name="Steindorff A.S."/>
            <person name="Aguilar-Pontes M.V."/>
            <person name="Robinson A.J."/>
            <person name="Andreopoulos B."/>
            <person name="LaButti K."/>
            <person name="Kuo A."/>
            <person name="Mondo S."/>
            <person name="Riley R."/>
            <person name="Otillar R."/>
            <person name="Haridas S."/>
            <person name="Lipzen A."/>
            <person name="Grimwood J."/>
            <person name="Schmutz J."/>
            <person name="Clum A."/>
            <person name="Reid I.D."/>
            <person name="Moisan M.C."/>
            <person name="Butler G."/>
            <person name="Nguyen T.T.M."/>
            <person name="Dewar K."/>
            <person name="Conant G."/>
            <person name="Drula E."/>
            <person name="Henrissat B."/>
            <person name="Hansel C."/>
            <person name="Singer S."/>
            <person name="Hutchinson M.I."/>
            <person name="de Vries R.P."/>
            <person name="Natvig D.O."/>
            <person name="Powell A.J."/>
            <person name="Tsang A."/>
            <person name="Grigoriev I.V."/>
        </authorList>
    </citation>
    <scope>NUCLEOTIDE SEQUENCE [LARGE SCALE GENOMIC DNA]</scope>
    <source>
        <strain evidence="5 6">ATCC 24622</strain>
    </source>
</reference>
<dbReference type="Proteomes" id="UP001586593">
    <property type="component" value="Unassembled WGS sequence"/>
</dbReference>
<organism evidence="5 6">
    <name type="scientific">Phialemonium thermophilum</name>
    <dbReference type="NCBI Taxonomy" id="223376"/>
    <lineage>
        <taxon>Eukaryota</taxon>
        <taxon>Fungi</taxon>
        <taxon>Dikarya</taxon>
        <taxon>Ascomycota</taxon>
        <taxon>Pezizomycotina</taxon>
        <taxon>Sordariomycetes</taxon>
        <taxon>Sordariomycetidae</taxon>
        <taxon>Cephalothecales</taxon>
        <taxon>Cephalothecaceae</taxon>
        <taxon>Phialemonium</taxon>
    </lineage>
</organism>
<dbReference type="SUPFAM" id="SSF48576">
    <property type="entry name" value="Terpenoid synthases"/>
    <property type="match status" value="1"/>
</dbReference>
<keyword evidence="4" id="KW-0456">Lyase</keyword>
<keyword evidence="4" id="KW-0479">Metal-binding</keyword>
<dbReference type="SFLD" id="SFLDS00005">
    <property type="entry name" value="Isoprenoid_Synthase_Type_I"/>
    <property type="match status" value="1"/>
</dbReference>
<dbReference type="Gene3D" id="1.10.600.10">
    <property type="entry name" value="Farnesyl Diphosphate Synthase"/>
    <property type="match status" value="1"/>
</dbReference>
<evidence type="ECO:0000256" key="2">
    <source>
        <dbReference type="ARBA" id="ARBA00006333"/>
    </source>
</evidence>
<accession>A0ABR3XG58</accession>
<dbReference type="EMBL" id="JAZHXJ010000098">
    <property type="protein sequence ID" value="KAL1874928.1"/>
    <property type="molecule type" value="Genomic_DNA"/>
</dbReference>
<evidence type="ECO:0000313" key="6">
    <source>
        <dbReference type="Proteomes" id="UP001586593"/>
    </source>
</evidence>
<comment type="cofactor">
    <cofactor evidence="1 4">
        <name>Mg(2+)</name>
        <dbReference type="ChEBI" id="CHEBI:18420"/>
    </cofactor>
</comment>
<dbReference type="PANTHER" id="PTHR35201:SF4">
    <property type="entry name" value="BETA-PINACENE SYNTHASE-RELATED"/>
    <property type="match status" value="1"/>
</dbReference>
<gene>
    <name evidence="5" type="ORF">VTK73DRAFT_10354</name>
</gene>
<comment type="caution">
    <text evidence="5">The sequence shown here is derived from an EMBL/GenBank/DDBJ whole genome shotgun (WGS) entry which is preliminary data.</text>
</comment>
<dbReference type="Pfam" id="PF19086">
    <property type="entry name" value="Terpene_syn_C_2"/>
    <property type="match status" value="1"/>
</dbReference>
<comment type="similarity">
    <text evidence="2 4">Belongs to the terpene synthase family.</text>
</comment>
<dbReference type="InterPro" id="IPR008949">
    <property type="entry name" value="Isoprenoid_synthase_dom_sf"/>
</dbReference>
<dbReference type="PANTHER" id="PTHR35201">
    <property type="entry name" value="TERPENE SYNTHASE"/>
    <property type="match status" value="1"/>
</dbReference>
<dbReference type="SFLD" id="SFLDG01020">
    <property type="entry name" value="Terpene_Cyclase_Like_2"/>
    <property type="match status" value="1"/>
</dbReference>
<evidence type="ECO:0000256" key="1">
    <source>
        <dbReference type="ARBA" id="ARBA00001946"/>
    </source>
</evidence>
<evidence type="ECO:0000313" key="5">
    <source>
        <dbReference type="EMBL" id="KAL1874928.1"/>
    </source>
</evidence>
<name>A0ABR3XG58_9PEZI</name>
<keyword evidence="3 4" id="KW-0460">Magnesium</keyword>